<evidence type="ECO:0000313" key="1">
    <source>
        <dbReference type="EMBL" id="MBP1047979.1"/>
    </source>
</evidence>
<dbReference type="EMBL" id="JAEDXU010000011">
    <property type="protein sequence ID" value="MBP1047979.1"/>
    <property type="molecule type" value="Genomic_DNA"/>
</dbReference>
<evidence type="ECO:0000313" key="2">
    <source>
        <dbReference type="Proteomes" id="UP000673375"/>
    </source>
</evidence>
<sequence length="217" mass="25440">MKSISEISSEIYPLDFDLEEAEEKGIGKKEDYFLVQKNYLNYLSIYLNSLYDFKEIDKTLKENDFELLKEKPYYFRISELGSEYIYLRNNVHCERLTEEQIVSLKDSENLNEDQGIDLVKNTYVEVLSVKPDNFANTSKLSYTQGSNIENVVENTALVFYVNYKTPVFNSKDKESYVEINKKNKLVLESISKDVSSALSKELREKIYVFYAGWYPMT</sequence>
<proteinExistence type="predicted"/>
<organism evidence="1 2">
    <name type="scientific">Enterococcus larvae</name>
    <dbReference type="NCBI Taxonomy" id="2794352"/>
    <lineage>
        <taxon>Bacteria</taxon>
        <taxon>Bacillati</taxon>
        <taxon>Bacillota</taxon>
        <taxon>Bacilli</taxon>
        <taxon>Lactobacillales</taxon>
        <taxon>Enterococcaceae</taxon>
        <taxon>Enterococcus</taxon>
    </lineage>
</organism>
<keyword evidence="2" id="KW-1185">Reference proteome</keyword>
<protein>
    <submittedName>
        <fullName evidence="1">Uncharacterized protein</fullName>
    </submittedName>
</protein>
<dbReference type="RefSeq" id="WP_209558756.1">
    <property type="nucleotide sequence ID" value="NZ_JAEDXU010000011.1"/>
</dbReference>
<reference evidence="1 2" key="1">
    <citation type="submission" date="2020-12" db="EMBL/GenBank/DDBJ databases">
        <title>Vagococcus allomyrinae sp. nov. and Enterococcus lavae sp. nov., isolated from the larvae of Allomyrina dichotoma.</title>
        <authorList>
            <person name="Lee S.D."/>
        </authorList>
    </citation>
    <scope>NUCLEOTIDE SEQUENCE [LARGE SCALE GENOMIC DNA]</scope>
    <source>
        <strain evidence="1 2">BWM-S5</strain>
    </source>
</reference>
<comment type="caution">
    <text evidence="1">The sequence shown here is derived from an EMBL/GenBank/DDBJ whole genome shotgun (WGS) entry which is preliminary data.</text>
</comment>
<accession>A0ABS4CQC2</accession>
<name>A0ABS4CQC2_9ENTE</name>
<gene>
    <name evidence="1" type="ORF">I6N96_16940</name>
</gene>
<dbReference type="Proteomes" id="UP000673375">
    <property type="component" value="Unassembled WGS sequence"/>
</dbReference>